<feature type="transmembrane region" description="Helical" evidence="7">
    <location>
        <begin position="142"/>
        <end position="168"/>
    </location>
</feature>
<dbReference type="AlphaFoldDB" id="A0A512AZF8"/>
<evidence type="ECO:0000313" key="8">
    <source>
        <dbReference type="EMBL" id="GEO05102.1"/>
    </source>
</evidence>
<reference evidence="8 9" key="1">
    <citation type="submission" date="2019-07" db="EMBL/GenBank/DDBJ databases">
        <title>Whole genome shotgun sequence of Adhaeribacter aerolatus NBRC 106133.</title>
        <authorList>
            <person name="Hosoyama A."/>
            <person name="Uohara A."/>
            <person name="Ohji S."/>
            <person name="Ichikawa N."/>
        </authorList>
    </citation>
    <scope>NUCLEOTIDE SEQUENCE [LARGE SCALE GENOMIC DNA]</scope>
    <source>
        <strain evidence="8 9">NBRC 106133</strain>
    </source>
</reference>
<feature type="transmembrane region" description="Helical" evidence="7">
    <location>
        <begin position="216"/>
        <end position="235"/>
    </location>
</feature>
<feature type="transmembrane region" description="Helical" evidence="7">
    <location>
        <begin position="96"/>
        <end position="121"/>
    </location>
</feature>
<evidence type="ECO:0000256" key="2">
    <source>
        <dbReference type="ARBA" id="ARBA00022475"/>
    </source>
</evidence>
<evidence type="ECO:0008006" key="10">
    <source>
        <dbReference type="Google" id="ProtNLM"/>
    </source>
</evidence>
<dbReference type="PIRSF" id="PIRSF035875">
    <property type="entry name" value="RNase_BN"/>
    <property type="match status" value="1"/>
</dbReference>
<organism evidence="8 9">
    <name type="scientific">Adhaeribacter aerolatus</name>
    <dbReference type="NCBI Taxonomy" id="670289"/>
    <lineage>
        <taxon>Bacteria</taxon>
        <taxon>Pseudomonadati</taxon>
        <taxon>Bacteroidota</taxon>
        <taxon>Cytophagia</taxon>
        <taxon>Cytophagales</taxon>
        <taxon>Hymenobacteraceae</taxon>
        <taxon>Adhaeribacter</taxon>
    </lineage>
</organism>
<feature type="transmembrane region" description="Helical" evidence="7">
    <location>
        <begin position="180"/>
        <end position="204"/>
    </location>
</feature>
<feature type="region of interest" description="Disordered" evidence="6">
    <location>
        <begin position="301"/>
        <end position="322"/>
    </location>
</feature>
<protein>
    <recommendedName>
        <fullName evidence="10">Serum resistance protein BrkB</fullName>
    </recommendedName>
</protein>
<dbReference type="EMBL" id="BJYS01000020">
    <property type="protein sequence ID" value="GEO05102.1"/>
    <property type="molecule type" value="Genomic_DNA"/>
</dbReference>
<dbReference type="Proteomes" id="UP000321532">
    <property type="component" value="Unassembled WGS sequence"/>
</dbReference>
<keyword evidence="9" id="KW-1185">Reference proteome</keyword>
<evidence type="ECO:0000256" key="1">
    <source>
        <dbReference type="ARBA" id="ARBA00004651"/>
    </source>
</evidence>
<dbReference type="NCBIfam" id="TIGR00765">
    <property type="entry name" value="yihY_not_rbn"/>
    <property type="match status" value="1"/>
</dbReference>
<keyword evidence="4 7" id="KW-1133">Transmembrane helix</keyword>
<comment type="subcellular location">
    <subcellularLocation>
        <location evidence="1">Cell membrane</location>
        <topology evidence="1">Multi-pass membrane protein</topology>
    </subcellularLocation>
</comment>
<dbReference type="RefSeq" id="WP_146898407.1">
    <property type="nucleotide sequence ID" value="NZ_BJYS01000020.1"/>
</dbReference>
<evidence type="ECO:0000313" key="9">
    <source>
        <dbReference type="Proteomes" id="UP000321532"/>
    </source>
</evidence>
<evidence type="ECO:0000256" key="7">
    <source>
        <dbReference type="SAM" id="Phobius"/>
    </source>
</evidence>
<feature type="transmembrane region" description="Helical" evidence="7">
    <location>
        <begin position="247"/>
        <end position="270"/>
    </location>
</feature>
<evidence type="ECO:0000256" key="4">
    <source>
        <dbReference type="ARBA" id="ARBA00022989"/>
    </source>
</evidence>
<keyword evidence="5 7" id="KW-0472">Membrane</keyword>
<name>A0A512AZF8_9BACT</name>
<dbReference type="PANTHER" id="PTHR30213">
    <property type="entry name" value="INNER MEMBRANE PROTEIN YHJD"/>
    <property type="match status" value="1"/>
</dbReference>
<dbReference type="Pfam" id="PF03631">
    <property type="entry name" value="Virul_fac_BrkB"/>
    <property type="match status" value="1"/>
</dbReference>
<dbReference type="GO" id="GO:0005886">
    <property type="term" value="C:plasma membrane"/>
    <property type="evidence" value="ECO:0007669"/>
    <property type="project" value="UniProtKB-SubCell"/>
</dbReference>
<evidence type="ECO:0000256" key="5">
    <source>
        <dbReference type="ARBA" id="ARBA00023136"/>
    </source>
</evidence>
<keyword evidence="3 7" id="KW-0812">Transmembrane</keyword>
<comment type="caution">
    <text evidence="8">The sequence shown here is derived from an EMBL/GenBank/DDBJ whole genome shotgun (WGS) entry which is preliminary data.</text>
</comment>
<feature type="transmembrane region" description="Helical" evidence="7">
    <location>
        <begin position="32"/>
        <end position="56"/>
    </location>
</feature>
<proteinExistence type="predicted"/>
<evidence type="ECO:0000256" key="6">
    <source>
        <dbReference type="SAM" id="MobiDB-lite"/>
    </source>
</evidence>
<dbReference type="PANTHER" id="PTHR30213:SF1">
    <property type="entry name" value="INNER MEMBRANE PROTEIN YHJD"/>
    <property type="match status" value="1"/>
</dbReference>
<gene>
    <name evidence="8" type="ORF">AAE02nite_27660</name>
</gene>
<dbReference type="OrthoDB" id="9797028at2"/>
<evidence type="ECO:0000256" key="3">
    <source>
        <dbReference type="ARBA" id="ARBA00022692"/>
    </source>
</evidence>
<accession>A0A512AZF8</accession>
<feature type="compositionally biased region" description="Basic and acidic residues" evidence="6">
    <location>
        <begin position="301"/>
        <end position="310"/>
    </location>
</feature>
<dbReference type="InterPro" id="IPR017039">
    <property type="entry name" value="Virul_fac_BrkB"/>
</dbReference>
<keyword evidence="2" id="KW-1003">Cell membrane</keyword>
<sequence>MKIKVSFKDVLTLSKNTFGQFMENNSFRLAAALAYNTIFSLPPLLLIVIAAAGAIWGEEAATNSLAHEMEGMVGKEAALSIQEMIKNVNKTQAGGIASAIGIATLVFAATTFFVTLQDSLNSIWNVKAKPKNNIIKVAKDRFLSFGLILSIAFLMLISFVISAVLSFFTGYLESIFPAGAVVFIHILNISVSLAFITLLFALIYKYLPDAIIRWKDVWVGSFLTALLFVLGRSLISWYLGQGDIGSAYGAAGSIIIILVWIYYSSLIIFFGSEFTQQYANQFGERIRPKSHAVEIEIREVPFESSDDQKSGRPPAQGRFRPA</sequence>